<dbReference type="EMBL" id="JAPQFC010000321">
    <property type="protein sequence ID" value="MCY6524824.1"/>
    <property type="molecule type" value="Genomic_DNA"/>
</dbReference>
<feature type="non-terminal residue" evidence="1">
    <location>
        <position position="1"/>
    </location>
</feature>
<reference evidence="1" key="2">
    <citation type="submission" date="2022-12" db="EMBL/GenBank/DDBJ databases">
        <authorList>
            <person name="Kardos G."/>
            <person name="Sarkozi R."/>
            <person name="Laczko L."/>
            <person name="Marton S."/>
            <person name="Makrai L."/>
            <person name="Banyai K."/>
            <person name="Fodor L."/>
        </authorList>
    </citation>
    <scope>NUCLEOTIDE SEQUENCE</scope>
    <source>
        <strain evidence="1">84/14</strain>
    </source>
</reference>
<dbReference type="RefSeq" id="WP_267991943.1">
    <property type="nucleotide sequence ID" value="NZ_JAPQFC010000321.1"/>
</dbReference>
<sequence>SVVAAEASEASIVNLLLQFGVYSVFGGKRWLSWSCRGSGCQNWLTEVCSENEQKEQNGAFSAF</sequence>
<name>A0A9Q4DKF5_ACTPL</name>
<evidence type="ECO:0000313" key="2">
    <source>
        <dbReference type="Proteomes" id="UP001077788"/>
    </source>
</evidence>
<protein>
    <submittedName>
        <fullName evidence="1">Uncharacterized protein</fullName>
    </submittedName>
</protein>
<comment type="caution">
    <text evidence="1">The sequence shown here is derived from an EMBL/GenBank/DDBJ whole genome shotgun (WGS) entry which is preliminary data.</text>
</comment>
<organism evidence="1 2">
    <name type="scientific">Actinobacillus pleuropneumoniae</name>
    <name type="common">Haemophilus pleuropneumoniae</name>
    <dbReference type="NCBI Taxonomy" id="715"/>
    <lineage>
        <taxon>Bacteria</taxon>
        <taxon>Pseudomonadati</taxon>
        <taxon>Pseudomonadota</taxon>
        <taxon>Gammaproteobacteria</taxon>
        <taxon>Pasteurellales</taxon>
        <taxon>Pasteurellaceae</taxon>
        <taxon>Actinobacillus</taxon>
    </lineage>
</organism>
<dbReference type="Proteomes" id="UP001077788">
    <property type="component" value="Unassembled WGS sequence"/>
</dbReference>
<evidence type="ECO:0000313" key="1">
    <source>
        <dbReference type="EMBL" id="MCY6524824.1"/>
    </source>
</evidence>
<reference evidence="1" key="1">
    <citation type="journal article" date="2021" name="Vet Sci">
        <title>O-Serogroups and Pathovirotypes of Escherichia coli Isolated from Post-Weaning Piglets Showing Diarrhoea and/or Oedema in South Korea.</title>
        <authorList>
            <person name="Byun J.W."/>
            <person name="Moon B.Y."/>
            <person name="Do K.H."/>
            <person name="Lee K."/>
            <person name="Lee H.Y."/>
            <person name="Kim W.I."/>
            <person name="So B."/>
            <person name="Lee W.K."/>
        </authorList>
    </citation>
    <scope>NUCLEOTIDE SEQUENCE</scope>
    <source>
        <strain evidence="1">84/14</strain>
    </source>
</reference>
<accession>A0A9Q4DKF5</accession>
<proteinExistence type="predicted"/>
<gene>
    <name evidence="1" type="ORF">OYG11_11485</name>
</gene>
<dbReference type="AlphaFoldDB" id="A0A9Q4DKF5"/>